<feature type="non-terminal residue" evidence="1">
    <location>
        <position position="1"/>
    </location>
</feature>
<reference evidence="1 2" key="1">
    <citation type="submission" date="2023-03" db="EMBL/GenBank/DDBJ databases">
        <title>High-quality genome of Scylla paramamosain provides insights in environmental adaptation.</title>
        <authorList>
            <person name="Zhang L."/>
        </authorList>
    </citation>
    <scope>NUCLEOTIDE SEQUENCE [LARGE SCALE GENOMIC DNA]</scope>
    <source>
        <strain evidence="1">LZ_2023a</strain>
        <tissue evidence="1">Muscle</tissue>
    </source>
</reference>
<accession>A0AAW0SH88</accession>
<keyword evidence="2" id="KW-1185">Reference proteome</keyword>
<dbReference type="Proteomes" id="UP001487740">
    <property type="component" value="Unassembled WGS sequence"/>
</dbReference>
<comment type="caution">
    <text evidence="1">The sequence shown here is derived from an EMBL/GenBank/DDBJ whole genome shotgun (WGS) entry which is preliminary data.</text>
</comment>
<evidence type="ECO:0000313" key="1">
    <source>
        <dbReference type="EMBL" id="KAK8374750.1"/>
    </source>
</evidence>
<name>A0AAW0SH88_SCYPA</name>
<sequence length="83" mass="9046">PHQEDCHLKSLKFADELQKTSASLPLTSPPPVPFPPQVCLECRPMSPSRPTPSVWSARPCHLPTSAFPHQALVPSPSVVPRVC</sequence>
<gene>
    <name evidence="1" type="ORF">O3P69_015017</name>
</gene>
<evidence type="ECO:0000313" key="2">
    <source>
        <dbReference type="Proteomes" id="UP001487740"/>
    </source>
</evidence>
<protein>
    <submittedName>
        <fullName evidence="1">Uncharacterized protein</fullName>
    </submittedName>
</protein>
<dbReference type="EMBL" id="JARAKH010000227">
    <property type="protein sequence ID" value="KAK8374750.1"/>
    <property type="molecule type" value="Genomic_DNA"/>
</dbReference>
<proteinExistence type="predicted"/>
<dbReference type="AlphaFoldDB" id="A0AAW0SH88"/>
<organism evidence="1 2">
    <name type="scientific">Scylla paramamosain</name>
    <name type="common">Mud crab</name>
    <dbReference type="NCBI Taxonomy" id="85552"/>
    <lineage>
        <taxon>Eukaryota</taxon>
        <taxon>Metazoa</taxon>
        <taxon>Ecdysozoa</taxon>
        <taxon>Arthropoda</taxon>
        <taxon>Crustacea</taxon>
        <taxon>Multicrustacea</taxon>
        <taxon>Malacostraca</taxon>
        <taxon>Eumalacostraca</taxon>
        <taxon>Eucarida</taxon>
        <taxon>Decapoda</taxon>
        <taxon>Pleocyemata</taxon>
        <taxon>Brachyura</taxon>
        <taxon>Eubrachyura</taxon>
        <taxon>Portunoidea</taxon>
        <taxon>Portunidae</taxon>
        <taxon>Portuninae</taxon>
        <taxon>Scylla</taxon>
    </lineage>
</organism>